<evidence type="ECO:0000313" key="3">
    <source>
        <dbReference type="EMBL" id="OOF44603.1"/>
    </source>
</evidence>
<dbReference type="InterPro" id="IPR010982">
    <property type="entry name" value="Lambda_DNA-bd_dom_sf"/>
</dbReference>
<gene>
    <name evidence="3" type="ORF">BKK50_02025</name>
</gene>
<keyword evidence="1" id="KW-0812">Transmembrane</keyword>
<dbReference type="GO" id="GO:0003677">
    <property type="term" value="F:DNA binding"/>
    <property type="evidence" value="ECO:0007669"/>
    <property type="project" value="InterPro"/>
</dbReference>
<dbReference type="PANTHER" id="PTHR34475:SF1">
    <property type="entry name" value="CYTOSKELETON PROTEIN RODZ"/>
    <property type="match status" value="1"/>
</dbReference>
<proteinExistence type="predicted"/>
<dbReference type="Pfam" id="PF13413">
    <property type="entry name" value="HTH_25"/>
    <property type="match status" value="1"/>
</dbReference>
<evidence type="ECO:0000256" key="1">
    <source>
        <dbReference type="SAM" id="Phobius"/>
    </source>
</evidence>
<dbReference type="SUPFAM" id="SSF47413">
    <property type="entry name" value="lambda repressor-like DNA-binding domains"/>
    <property type="match status" value="1"/>
</dbReference>
<organism evidence="3 4">
    <name type="scientific">Rodentibacter rarus</name>
    <dbReference type="NCBI Taxonomy" id="1908260"/>
    <lineage>
        <taxon>Bacteria</taxon>
        <taxon>Pseudomonadati</taxon>
        <taxon>Pseudomonadota</taxon>
        <taxon>Gammaproteobacteria</taxon>
        <taxon>Pasteurellales</taxon>
        <taxon>Pasteurellaceae</taxon>
        <taxon>Rodentibacter</taxon>
    </lineage>
</organism>
<reference evidence="3 4" key="1">
    <citation type="submission" date="2016-10" db="EMBL/GenBank/DDBJ databases">
        <title>Rodentibacter gen. nov. and new species.</title>
        <authorList>
            <person name="Christensen H."/>
        </authorList>
    </citation>
    <scope>NUCLEOTIDE SEQUENCE [LARGE SCALE GENOMIC DNA]</scope>
    <source>
        <strain evidence="3 4">CCUG17206</strain>
    </source>
</reference>
<feature type="transmembrane region" description="Helical" evidence="1">
    <location>
        <begin position="115"/>
        <end position="136"/>
    </location>
</feature>
<evidence type="ECO:0000259" key="2">
    <source>
        <dbReference type="Pfam" id="PF13464"/>
    </source>
</evidence>
<dbReference type="Proteomes" id="UP000189433">
    <property type="component" value="Unassembled WGS sequence"/>
</dbReference>
<dbReference type="Gene3D" id="1.10.260.40">
    <property type="entry name" value="lambda repressor-like DNA-binding domains"/>
    <property type="match status" value="1"/>
</dbReference>
<keyword evidence="1" id="KW-1133">Transmembrane helix</keyword>
<accession>A0A1V3IQZ3</accession>
<feature type="domain" description="Cytoskeleton protein RodZ-like C-terminal" evidence="2">
    <location>
        <begin position="263"/>
        <end position="327"/>
    </location>
</feature>
<dbReference type="AlphaFoldDB" id="A0A1V3IQZ3"/>
<dbReference type="InterPro" id="IPR025194">
    <property type="entry name" value="RodZ-like_C"/>
</dbReference>
<dbReference type="RefSeq" id="WP_077414839.1">
    <property type="nucleotide sequence ID" value="NZ_MLHJ01000013.1"/>
</dbReference>
<sequence>MNTQAEKTEMQAEQFISVGEQFRQAREALNLSLEDVSKEITLRPAILMQIENNEFIQKNVPATFMRGYVRSYGKFLRLPESLWSDLSFGEDEKNDLDKNARATRSVNQYASHSRWVGYLTALVLLIALSMTGLWWWQSYQQSNEERDTLVQNYVSNTEATESTTNVAQPVEISTTQSNLPEIPSASSVEIISNSGTPSEATNMGSTDTALLFPAQQNDQPLPKSMTSAENEVAIPDTQSAVENPTISPAPPSVQGDLIVEVLKNSSWLSVKDQNRKVLVQKEYKEGEVLTFDGNEFSLIVGAPANVRITYKGENYPLKVDGRVAKFKLSQPKE</sequence>
<dbReference type="Pfam" id="PF13464">
    <property type="entry name" value="RodZ_C"/>
    <property type="match status" value="1"/>
</dbReference>
<comment type="caution">
    <text evidence="3">The sequence shown here is derived from an EMBL/GenBank/DDBJ whole genome shotgun (WGS) entry which is preliminary data.</text>
</comment>
<keyword evidence="1" id="KW-0472">Membrane</keyword>
<dbReference type="PANTHER" id="PTHR34475">
    <property type="match status" value="1"/>
</dbReference>
<protein>
    <recommendedName>
        <fullName evidence="2">Cytoskeleton protein RodZ-like C-terminal domain-containing protein</fullName>
    </recommendedName>
</protein>
<dbReference type="STRING" id="1908260.BKK50_02025"/>
<dbReference type="OrthoDB" id="9790252at2"/>
<keyword evidence="4" id="KW-1185">Reference proteome</keyword>
<name>A0A1V3IQZ3_9PAST</name>
<dbReference type="InterPro" id="IPR050400">
    <property type="entry name" value="Bact_Cytoskel_RodZ"/>
</dbReference>
<evidence type="ECO:0000313" key="4">
    <source>
        <dbReference type="Proteomes" id="UP000189433"/>
    </source>
</evidence>
<dbReference type="EMBL" id="MLHJ01000013">
    <property type="protein sequence ID" value="OOF44603.1"/>
    <property type="molecule type" value="Genomic_DNA"/>
</dbReference>